<evidence type="ECO:0000256" key="1">
    <source>
        <dbReference type="SAM" id="Phobius"/>
    </source>
</evidence>
<dbReference type="AlphaFoldDB" id="A0A6U1VSW8"/>
<feature type="transmembrane region" description="Helical" evidence="1">
    <location>
        <begin position="44"/>
        <end position="66"/>
    </location>
</feature>
<keyword evidence="1" id="KW-0812">Transmembrane</keyword>
<gene>
    <name evidence="2" type="ORF">OSIN01602_LOCUS10553</name>
    <name evidence="3" type="ORF">OSIN01602_LOCUS10558</name>
</gene>
<dbReference type="EMBL" id="HBGO01018436">
    <property type="protein sequence ID" value="CAD9340233.1"/>
    <property type="molecule type" value="Transcribed_RNA"/>
</dbReference>
<proteinExistence type="predicted"/>
<reference evidence="2" key="1">
    <citation type="submission" date="2021-01" db="EMBL/GenBank/DDBJ databases">
        <authorList>
            <person name="Corre E."/>
            <person name="Pelletier E."/>
            <person name="Niang G."/>
            <person name="Scheremetjew M."/>
            <person name="Finn R."/>
            <person name="Kale V."/>
            <person name="Holt S."/>
            <person name="Cochrane G."/>
            <person name="Meng A."/>
            <person name="Brown T."/>
            <person name="Cohen L."/>
        </authorList>
    </citation>
    <scope>NUCLEOTIDE SEQUENCE</scope>
    <source>
        <strain evidence="2">Grunow 1884</strain>
    </source>
</reference>
<organism evidence="2">
    <name type="scientific">Trieres chinensis</name>
    <name type="common">Marine centric diatom</name>
    <name type="synonym">Odontella sinensis</name>
    <dbReference type="NCBI Taxonomy" id="1514140"/>
    <lineage>
        <taxon>Eukaryota</taxon>
        <taxon>Sar</taxon>
        <taxon>Stramenopiles</taxon>
        <taxon>Ochrophyta</taxon>
        <taxon>Bacillariophyta</taxon>
        <taxon>Mediophyceae</taxon>
        <taxon>Biddulphiophycidae</taxon>
        <taxon>Eupodiscales</taxon>
        <taxon>Parodontellaceae</taxon>
        <taxon>Trieres</taxon>
    </lineage>
</organism>
<dbReference type="EMBL" id="HBGO01018448">
    <property type="protein sequence ID" value="CAD9340241.1"/>
    <property type="molecule type" value="Transcribed_RNA"/>
</dbReference>
<evidence type="ECO:0000313" key="3">
    <source>
        <dbReference type="EMBL" id="CAD9340241.1"/>
    </source>
</evidence>
<name>A0A6U1VSW8_TRICV</name>
<protein>
    <submittedName>
        <fullName evidence="2">Uncharacterized protein</fullName>
    </submittedName>
</protein>
<accession>A0A6U1VSW8</accession>
<evidence type="ECO:0000313" key="2">
    <source>
        <dbReference type="EMBL" id="CAD9340233.1"/>
    </source>
</evidence>
<keyword evidence="1" id="KW-1133">Transmembrane helix</keyword>
<keyword evidence="1" id="KW-0472">Membrane</keyword>
<sequence>MKEWKRCAGNGVYAAILSNNGIHHVEGMRRLVAQVANLKRFLEGVWSCVAVAGILASFLLMLLWAFDGHSVKCYVEGSSSLTRTTKTKEHTRYNSELTQIDVLCNEI</sequence>